<accession>A0A2N3G5T4</accession>
<evidence type="ECO:0000313" key="4">
    <source>
        <dbReference type="Proteomes" id="UP000233654"/>
    </source>
</evidence>
<dbReference type="SUPFAM" id="SSF51161">
    <property type="entry name" value="Trimeric LpxA-like enzymes"/>
    <property type="match status" value="1"/>
</dbReference>
<evidence type="ECO:0000256" key="1">
    <source>
        <dbReference type="ARBA" id="ARBA00022679"/>
    </source>
</evidence>
<name>A0A2N3G5T4_9ACTN</name>
<dbReference type="InterPro" id="IPR050179">
    <property type="entry name" value="Trans_hexapeptide_repeat"/>
</dbReference>
<dbReference type="Proteomes" id="UP000233654">
    <property type="component" value="Unassembled WGS sequence"/>
</dbReference>
<evidence type="ECO:0000313" key="3">
    <source>
        <dbReference type="EMBL" id="PKQ28076.1"/>
    </source>
</evidence>
<dbReference type="Gene3D" id="2.160.10.10">
    <property type="entry name" value="Hexapeptide repeat proteins"/>
    <property type="match status" value="1"/>
</dbReference>
<sequence length="216" mass="24899">MEPDEEKRKKGSDPFLRFWFLRNARFIIKNRMYTFNYARSFYRFIKFKVTHRGIKTEGYVFFPRRYEISKGKNAQFTIGAFVFIGEGCAFRAHEGKLRIGNKCTFGGKNTINCYNHIEVGDENLWADNIYVVDFDHWFLDPHMSIRSQGIRKEHVIIGPNVWVGEKATIVRGVTVGEGSVIGAISLVNRDVPPYAVVGGVPARILKYRRSPMADCF</sequence>
<reference evidence="3 4" key="1">
    <citation type="journal article" date="2017" name="ISME J.">
        <title>Potential for microbial H2 and metal transformations associated with novel bacteria and archaea in deep terrestrial subsurface sediments.</title>
        <authorList>
            <person name="Hernsdorf A.W."/>
            <person name="Amano Y."/>
            <person name="Miyakawa K."/>
            <person name="Ise K."/>
            <person name="Suzuki Y."/>
            <person name="Anantharaman K."/>
            <person name="Probst A."/>
            <person name="Burstein D."/>
            <person name="Thomas B.C."/>
            <person name="Banfield J.F."/>
        </authorList>
    </citation>
    <scope>NUCLEOTIDE SEQUENCE [LARGE SCALE GENOMIC DNA]</scope>
    <source>
        <strain evidence="3">HGW-Actinobacteria-3</strain>
    </source>
</reference>
<dbReference type="GO" id="GO:0016740">
    <property type="term" value="F:transferase activity"/>
    <property type="evidence" value="ECO:0007669"/>
    <property type="project" value="UniProtKB-KW"/>
</dbReference>
<dbReference type="PROSITE" id="PS00101">
    <property type="entry name" value="HEXAPEP_TRANSFERASES"/>
    <property type="match status" value="1"/>
</dbReference>
<dbReference type="AlphaFoldDB" id="A0A2N3G5T4"/>
<keyword evidence="1 3" id="KW-0808">Transferase</keyword>
<evidence type="ECO:0000256" key="2">
    <source>
        <dbReference type="ARBA" id="ARBA00022737"/>
    </source>
</evidence>
<dbReference type="CDD" id="cd04647">
    <property type="entry name" value="LbH_MAT_like"/>
    <property type="match status" value="1"/>
</dbReference>
<gene>
    <name evidence="3" type="ORF">CVT63_04560</name>
</gene>
<dbReference type="InterPro" id="IPR011004">
    <property type="entry name" value="Trimer_LpxA-like_sf"/>
</dbReference>
<dbReference type="InterPro" id="IPR018357">
    <property type="entry name" value="Hexapep_transf_CS"/>
</dbReference>
<dbReference type="PANTHER" id="PTHR43300">
    <property type="entry name" value="ACETYLTRANSFERASE"/>
    <property type="match status" value="1"/>
</dbReference>
<dbReference type="PANTHER" id="PTHR43300:SF11">
    <property type="entry name" value="ACETYLTRANSFERASE RV3034C-RELATED"/>
    <property type="match status" value="1"/>
</dbReference>
<comment type="caution">
    <text evidence="3">The sequence shown here is derived from an EMBL/GenBank/DDBJ whole genome shotgun (WGS) entry which is preliminary data.</text>
</comment>
<protein>
    <submittedName>
        <fullName evidence="3">Acetyltransferase</fullName>
    </submittedName>
</protein>
<keyword evidence="2" id="KW-0677">Repeat</keyword>
<organism evidence="3 4">
    <name type="scientific">Candidatus Anoxymicrobium japonicum</name>
    <dbReference type="NCBI Taxonomy" id="2013648"/>
    <lineage>
        <taxon>Bacteria</taxon>
        <taxon>Bacillati</taxon>
        <taxon>Actinomycetota</taxon>
        <taxon>Candidatus Geothermincolia</taxon>
        <taxon>Candidatus Geothermincolales</taxon>
        <taxon>Candidatus Anoxymicrobiaceae</taxon>
        <taxon>Candidatus Anoxymicrobium</taxon>
    </lineage>
</organism>
<dbReference type="EMBL" id="PHEX01000033">
    <property type="protein sequence ID" value="PKQ28076.1"/>
    <property type="molecule type" value="Genomic_DNA"/>
</dbReference>
<proteinExistence type="predicted"/>